<feature type="region of interest" description="Disordered" evidence="1">
    <location>
        <begin position="1"/>
        <end position="40"/>
    </location>
</feature>
<dbReference type="PANTHER" id="PTHR15835">
    <property type="entry name" value="NUCLEAR-INTERACTING PARTNER OF ALK"/>
    <property type="match status" value="1"/>
</dbReference>
<reference evidence="2 3" key="2">
    <citation type="journal article" date="2017" name="Front. Plant Sci.">
        <title>Gene Classification and Mining of Molecular Markers Useful in Red Clover (Trifolium pratense) Breeding.</title>
        <authorList>
            <person name="Istvanek J."/>
            <person name="Dluhosova J."/>
            <person name="Dluhos P."/>
            <person name="Patkova L."/>
            <person name="Nedelnik J."/>
            <person name="Repkova J."/>
        </authorList>
    </citation>
    <scope>NUCLEOTIDE SEQUENCE [LARGE SCALE GENOMIC DNA]</scope>
    <source>
        <strain evidence="3">cv. Tatra</strain>
        <tissue evidence="2">Young leaves</tissue>
    </source>
</reference>
<evidence type="ECO:0000313" key="2">
    <source>
        <dbReference type="EMBL" id="PNY04102.1"/>
    </source>
</evidence>
<gene>
    <name evidence="2" type="ORF">L195_g000515</name>
</gene>
<feature type="compositionally biased region" description="Polar residues" evidence="1">
    <location>
        <begin position="25"/>
        <end position="40"/>
    </location>
</feature>
<evidence type="ECO:0000256" key="1">
    <source>
        <dbReference type="SAM" id="MobiDB-lite"/>
    </source>
</evidence>
<protein>
    <submittedName>
        <fullName evidence="2">Uncharacterized protein</fullName>
    </submittedName>
</protein>
<comment type="caution">
    <text evidence="2">The sequence shown here is derived from an EMBL/GenBank/DDBJ whole genome shotgun (WGS) entry which is preliminary data.</text>
</comment>
<reference evidence="2 3" key="1">
    <citation type="journal article" date="2014" name="Am. J. Bot.">
        <title>Genome assembly and annotation for red clover (Trifolium pratense; Fabaceae).</title>
        <authorList>
            <person name="Istvanek J."/>
            <person name="Jaros M."/>
            <person name="Krenek A."/>
            <person name="Repkova J."/>
        </authorList>
    </citation>
    <scope>NUCLEOTIDE SEQUENCE [LARGE SCALE GENOMIC DNA]</scope>
    <source>
        <strain evidence="3">cv. Tatra</strain>
        <tissue evidence="2">Young leaves</tissue>
    </source>
</reference>
<dbReference type="GO" id="GO:0005634">
    <property type="term" value="C:nucleus"/>
    <property type="evidence" value="ECO:0007669"/>
    <property type="project" value="TreeGrafter"/>
</dbReference>
<accession>A0A2K3NM31</accession>
<dbReference type="EMBL" id="ASHM01000181">
    <property type="protein sequence ID" value="PNY04102.1"/>
    <property type="molecule type" value="Genomic_DNA"/>
</dbReference>
<dbReference type="AlphaFoldDB" id="A0A2K3NM31"/>
<dbReference type="STRING" id="57577.A0A2K3NM31"/>
<name>A0A2K3NM31_TRIPR</name>
<dbReference type="ExpressionAtlas" id="A0A2K3NM31">
    <property type="expression patterns" value="baseline"/>
</dbReference>
<dbReference type="PANTHER" id="PTHR15835:SF16">
    <property type="entry name" value="F20D23.9 PROTEIN"/>
    <property type="match status" value="1"/>
</dbReference>
<dbReference type="Proteomes" id="UP000236291">
    <property type="component" value="Unassembled WGS sequence"/>
</dbReference>
<sequence length="142" mass="14830">MARDGKLSSAGASSPTVPMNVGSIDGSSHGQGSKAASISCVGSQPPWTSISTSAGGSAFGSSRSSCRPWERGDLLRRLASFAPLNWLGRPQFTCRVASYSFAGSTRCIGVWITSVYDHGVIADLHCKIARSPSFCNPECADL</sequence>
<evidence type="ECO:0000313" key="3">
    <source>
        <dbReference type="Proteomes" id="UP000236291"/>
    </source>
</evidence>
<proteinExistence type="predicted"/>
<organism evidence="2 3">
    <name type="scientific">Trifolium pratense</name>
    <name type="common">Red clover</name>
    <dbReference type="NCBI Taxonomy" id="57577"/>
    <lineage>
        <taxon>Eukaryota</taxon>
        <taxon>Viridiplantae</taxon>
        <taxon>Streptophyta</taxon>
        <taxon>Embryophyta</taxon>
        <taxon>Tracheophyta</taxon>
        <taxon>Spermatophyta</taxon>
        <taxon>Magnoliopsida</taxon>
        <taxon>eudicotyledons</taxon>
        <taxon>Gunneridae</taxon>
        <taxon>Pentapetalae</taxon>
        <taxon>rosids</taxon>
        <taxon>fabids</taxon>
        <taxon>Fabales</taxon>
        <taxon>Fabaceae</taxon>
        <taxon>Papilionoideae</taxon>
        <taxon>50 kb inversion clade</taxon>
        <taxon>NPAAA clade</taxon>
        <taxon>Hologalegina</taxon>
        <taxon>IRL clade</taxon>
        <taxon>Trifolieae</taxon>
        <taxon>Trifolium</taxon>
    </lineage>
</organism>